<protein>
    <recommendedName>
        <fullName evidence="3">histidine kinase</fullName>
        <ecNumber evidence="3">2.7.13.3</ecNumber>
    </recommendedName>
</protein>
<comment type="subcellular location">
    <subcellularLocation>
        <location evidence="2">Cell membrane</location>
        <topology evidence="2">Multi-pass membrane protein</topology>
    </subcellularLocation>
</comment>
<organism evidence="15 16">
    <name type="scientific">Megamonas hypermegale</name>
    <dbReference type="NCBI Taxonomy" id="158847"/>
    <lineage>
        <taxon>Bacteria</taxon>
        <taxon>Bacillati</taxon>
        <taxon>Bacillota</taxon>
        <taxon>Negativicutes</taxon>
        <taxon>Selenomonadales</taxon>
        <taxon>Selenomonadaceae</taxon>
        <taxon>Megamonas</taxon>
    </lineage>
</organism>
<dbReference type="InterPro" id="IPR036890">
    <property type="entry name" value="HATPase_C_sf"/>
</dbReference>
<evidence type="ECO:0000259" key="14">
    <source>
        <dbReference type="PROSITE" id="PS50885"/>
    </source>
</evidence>
<proteinExistence type="predicted"/>
<dbReference type="AlphaFoldDB" id="A0A239TA56"/>
<keyword evidence="4" id="KW-1003">Cell membrane</keyword>
<keyword evidence="7" id="KW-0547">Nucleotide-binding</keyword>
<dbReference type="eggNOG" id="COG5000">
    <property type="taxonomic scope" value="Bacteria"/>
</dbReference>
<dbReference type="InterPro" id="IPR005467">
    <property type="entry name" value="His_kinase_dom"/>
</dbReference>
<gene>
    <name evidence="15" type="primary">baeS_1</name>
    <name evidence="15" type="ORF">SAMEA4364220_00235</name>
</gene>
<dbReference type="Proteomes" id="UP000215383">
    <property type="component" value="Chromosome 1"/>
</dbReference>
<evidence type="ECO:0000256" key="7">
    <source>
        <dbReference type="ARBA" id="ARBA00022741"/>
    </source>
</evidence>
<feature type="transmembrane region" description="Helical" evidence="12">
    <location>
        <begin position="12"/>
        <end position="33"/>
    </location>
</feature>
<dbReference type="PROSITE" id="PS50885">
    <property type="entry name" value="HAMP"/>
    <property type="match status" value="1"/>
</dbReference>
<dbReference type="Gene3D" id="6.10.340.10">
    <property type="match status" value="1"/>
</dbReference>
<keyword evidence="8 15" id="KW-0418">Kinase</keyword>
<evidence type="ECO:0000256" key="5">
    <source>
        <dbReference type="ARBA" id="ARBA00022553"/>
    </source>
</evidence>
<dbReference type="CDD" id="cd06225">
    <property type="entry name" value="HAMP"/>
    <property type="match status" value="1"/>
</dbReference>
<dbReference type="InterPro" id="IPR050398">
    <property type="entry name" value="HssS/ArlS-like"/>
</dbReference>
<dbReference type="GO" id="GO:0000155">
    <property type="term" value="F:phosphorelay sensor kinase activity"/>
    <property type="evidence" value="ECO:0007669"/>
    <property type="project" value="TreeGrafter"/>
</dbReference>
<evidence type="ECO:0000256" key="12">
    <source>
        <dbReference type="SAM" id="Phobius"/>
    </source>
</evidence>
<dbReference type="PANTHER" id="PTHR45528:SF1">
    <property type="entry name" value="SENSOR HISTIDINE KINASE CPXA"/>
    <property type="match status" value="1"/>
</dbReference>
<evidence type="ECO:0000256" key="10">
    <source>
        <dbReference type="ARBA" id="ARBA00023012"/>
    </source>
</evidence>
<keyword evidence="5" id="KW-0597">Phosphoprotein</keyword>
<feature type="domain" description="HAMP" evidence="14">
    <location>
        <begin position="197"/>
        <end position="249"/>
    </location>
</feature>
<dbReference type="OrthoDB" id="9815750at2"/>
<evidence type="ECO:0000259" key="13">
    <source>
        <dbReference type="PROSITE" id="PS50109"/>
    </source>
</evidence>
<evidence type="ECO:0000256" key="11">
    <source>
        <dbReference type="ARBA" id="ARBA00023136"/>
    </source>
</evidence>
<evidence type="ECO:0000256" key="4">
    <source>
        <dbReference type="ARBA" id="ARBA00022475"/>
    </source>
</evidence>
<feature type="domain" description="Histidine kinase" evidence="13">
    <location>
        <begin position="264"/>
        <end position="477"/>
    </location>
</feature>
<dbReference type="Gene3D" id="3.30.565.10">
    <property type="entry name" value="Histidine kinase-like ATPase, C-terminal domain"/>
    <property type="match status" value="1"/>
</dbReference>
<evidence type="ECO:0000313" key="16">
    <source>
        <dbReference type="Proteomes" id="UP000215383"/>
    </source>
</evidence>
<evidence type="ECO:0000256" key="1">
    <source>
        <dbReference type="ARBA" id="ARBA00000085"/>
    </source>
</evidence>
<comment type="catalytic activity">
    <reaction evidence="1">
        <text>ATP + protein L-histidine = ADP + protein N-phospho-L-histidine.</text>
        <dbReference type="EC" id="2.7.13.3"/>
    </reaction>
</comment>
<keyword evidence="6 15" id="KW-0808">Transferase</keyword>
<keyword evidence="11 12" id="KW-0472">Membrane</keyword>
<dbReference type="InterPro" id="IPR003660">
    <property type="entry name" value="HAMP_dom"/>
</dbReference>
<keyword evidence="16" id="KW-1185">Reference proteome</keyword>
<dbReference type="RefSeq" id="WP_036254940.1">
    <property type="nucleotide sequence ID" value="NZ_LT906446.1"/>
</dbReference>
<reference evidence="15 16" key="1">
    <citation type="submission" date="2017-06" db="EMBL/GenBank/DDBJ databases">
        <authorList>
            <consortium name="Pathogen Informatics"/>
        </authorList>
    </citation>
    <scope>NUCLEOTIDE SEQUENCE [LARGE SCALE GENOMIC DNA]</scope>
    <source>
        <strain evidence="15 16">NCTC10570</strain>
    </source>
</reference>
<dbReference type="PANTHER" id="PTHR45528">
    <property type="entry name" value="SENSOR HISTIDINE KINASE CPXA"/>
    <property type="match status" value="1"/>
</dbReference>
<dbReference type="GO" id="GO:0005524">
    <property type="term" value="F:ATP binding"/>
    <property type="evidence" value="ECO:0007669"/>
    <property type="project" value="UniProtKB-KW"/>
</dbReference>
<dbReference type="EC" id="2.7.13.3" evidence="3"/>
<evidence type="ECO:0000256" key="8">
    <source>
        <dbReference type="ARBA" id="ARBA00022777"/>
    </source>
</evidence>
<dbReference type="Pfam" id="PF02518">
    <property type="entry name" value="HATPase_c"/>
    <property type="match status" value="1"/>
</dbReference>
<dbReference type="eggNOG" id="COG2205">
    <property type="taxonomic scope" value="Bacteria"/>
</dbReference>
<feature type="transmembrane region" description="Helical" evidence="12">
    <location>
        <begin position="174"/>
        <end position="196"/>
    </location>
</feature>
<dbReference type="SUPFAM" id="SSF158472">
    <property type="entry name" value="HAMP domain-like"/>
    <property type="match status" value="1"/>
</dbReference>
<evidence type="ECO:0000256" key="2">
    <source>
        <dbReference type="ARBA" id="ARBA00004651"/>
    </source>
</evidence>
<name>A0A239TA56_9FIRM</name>
<dbReference type="SUPFAM" id="SSF55874">
    <property type="entry name" value="ATPase domain of HSP90 chaperone/DNA topoisomerase II/histidine kinase"/>
    <property type="match status" value="1"/>
</dbReference>
<evidence type="ECO:0000256" key="3">
    <source>
        <dbReference type="ARBA" id="ARBA00012438"/>
    </source>
</evidence>
<keyword evidence="10" id="KW-0902">Two-component regulatory system</keyword>
<keyword evidence="9" id="KW-0067">ATP-binding</keyword>
<dbReference type="GO" id="GO:0005886">
    <property type="term" value="C:plasma membrane"/>
    <property type="evidence" value="ECO:0007669"/>
    <property type="project" value="UniProtKB-SubCell"/>
</dbReference>
<evidence type="ECO:0000313" key="15">
    <source>
        <dbReference type="EMBL" id="SNU94610.1"/>
    </source>
</evidence>
<sequence>MPFKLINKLMLILTSILLFFVIIFSICFGFIFLKHANDVENSRLETTALSFADVLSKTTADNVPITLIYNNNVLQLLNVLNQNEIWLVDKNTLQMVGSRSYPNLNYNQISPQCQNDIQTIFTGQNIRSKDFAAFTNPNYITIGVPVYNKAGEVKAALLLHDELPSIQHSWYDGIAILLFCTVILFFISLFLLRYLVRKYILSLNVLNKFMQKMMNHNYDTQIKTKSTDEIALLAQNLNKLSFYLKNMENTTQFKEKSCSDIIVKTAYKLHSPIKEIKASLNELTANNKNALTKATVNKMTKEIEKMQHLTNNLLNLTQITDVDFSMRKDLLNILDVLQDSIKARQKVADDKQISFKTHFDLVNNLILFTGDANRLKQMFCETLDKAIQLYPSNSTLHIKVTEDAQHYYIFFQNSNSEVSLTQLPDVFPQFYATKPDDSLFSSIELSIAQHLAKLHNIKLTYEQQADEYTGFKFTINK</sequence>
<keyword evidence="12" id="KW-1133">Transmembrane helix</keyword>
<keyword evidence="12" id="KW-0812">Transmembrane</keyword>
<dbReference type="EMBL" id="LT906446">
    <property type="protein sequence ID" value="SNU94610.1"/>
    <property type="molecule type" value="Genomic_DNA"/>
</dbReference>
<dbReference type="InterPro" id="IPR003594">
    <property type="entry name" value="HATPase_dom"/>
</dbReference>
<evidence type="ECO:0000256" key="9">
    <source>
        <dbReference type="ARBA" id="ARBA00022840"/>
    </source>
</evidence>
<accession>A0A239TA56</accession>
<dbReference type="GeneID" id="78506274"/>
<dbReference type="PROSITE" id="PS50109">
    <property type="entry name" value="HIS_KIN"/>
    <property type="match status" value="1"/>
</dbReference>
<evidence type="ECO:0000256" key="6">
    <source>
        <dbReference type="ARBA" id="ARBA00022679"/>
    </source>
</evidence>